<dbReference type="RefSeq" id="WP_159234960.1">
    <property type="nucleotide sequence ID" value="NZ_CACSIP010000056.1"/>
</dbReference>
<gene>
    <name evidence="1" type="ORF">AELLOGFF_01964</name>
</gene>
<dbReference type="EMBL" id="CACSIP010000056">
    <property type="protein sequence ID" value="CAA0134995.1"/>
    <property type="molecule type" value="Genomic_DNA"/>
</dbReference>
<evidence type="ECO:0000313" key="1">
    <source>
        <dbReference type="EMBL" id="CAA0134995.1"/>
    </source>
</evidence>
<keyword evidence="2" id="KW-1185">Reference proteome</keyword>
<dbReference type="OrthoDB" id="4764240at2"/>
<name>A0A5S9RAI2_MYCVN</name>
<dbReference type="AlphaFoldDB" id="A0A5S9RAI2"/>
<proteinExistence type="predicted"/>
<sequence length="92" mass="9651">MDGRDAVGGLVTARFADRVRAAAQSVSGSQVRDELNTWADGFGLLADLQRRGATAPAGVIEDRNRVLEAGDAIYGTAAALRRTCPDAWPAGH</sequence>
<dbReference type="Proteomes" id="UP000430146">
    <property type="component" value="Unassembled WGS sequence"/>
</dbReference>
<protein>
    <submittedName>
        <fullName evidence="1">Uncharacterized protein</fullName>
    </submittedName>
</protein>
<accession>A0A5S9RAI2</accession>
<organism evidence="1 2">
    <name type="scientific">Mycolicibacterium vanbaalenii</name>
    <name type="common">Mycobacterium vanbaalenii</name>
    <dbReference type="NCBI Taxonomy" id="110539"/>
    <lineage>
        <taxon>Bacteria</taxon>
        <taxon>Bacillati</taxon>
        <taxon>Actinomycetota</taxon>
        <taxon>Actinomycetes</taxon>
        <taxon>Mycobacteriales</taxon>
        <taxon>Mycobacteriaceae</taxon>
        <taxon>Mycolicibacterium</taxon>
    </lineage>
</organism>
<reference evidence="1 2" key="1">
    <citation type="submission" date="2019-11" db="EMBL/GenBank/DDBJ databases">
        <authorList>
            <person name="Holert J."/>
        </authorList>
    </citation>
    <scope>NUCLEOTIDE SEQUENCE [LARGE SCALE GENOMIC DNA]</scope>
    <source>
        <strain evidence="1">BC8_1</strain>
    </source>
</reference>
<evidence type="ECO:0000313" key="2">
    <source>
        <dbReference type="Proteomes" id="UP000430146"/>
    </source>
</evidence>